<dbReference type="GO" id="GO:0016887">
    <property type="term" value="F:ATP hydrolysis activity"/>
    <property type="evidence" value="ECO:0007669"/>
    <property type="project" value="TreeGrafter"/>
</dbReference>
<evidence type="ECO:0000313" key="3">
    <source>
        <dbReference type="EMBL" id="MBW8638086.1"/>
    </source>
</evidence>
<evidence type="ECO:0000256" key="1">
    <source>
        <dbReference type="ARBA" id="ARBA00022741"/>
    </source>
</evidence>
<keyword evidence="2" id="KW-0067">ATP-binding</keyword>
<dbReference type="GO" id="GO:0005829">
    <property type="term" value="C:cytosol"/>
    <property type="evidence" value="ECO:0007669"/>
    <property type="project" value="TreeGrafter"/>
</dbReference>
<keyword evidence="1" id="KW-0547">Nucleotide-binding</keyword>
<dbReference type="SUPFAM" id="SSF52540">
    <property type="entry name" value="P-loop containing nucleoside triphosphate hydrolases"/>
    <property type="match status" value="1"/>
</dbReference>
<dbReference type="InterPro" id="IPR011006">
    <property type="entry name" value="CheY-like_superfamily"/>
</dbReference>
<protein>
    <submittedName>
        <fullName evidence="3">CtpF protein</fullName>
    </submittedName>
</protein>
<keyword evidence="4" id="KW-1185">Reference proteome</keyword>
<gene>
    <name evidence="3" type="ORF">K1W69_12895</name>
</gene>
<organism evidence="3 4">
    <name type="scientific">Flavimaribacter sediminis</name>
    <dbReference type="NCBI Taxonomy" id="2865987"/>
    <lineage>
        <taxon>Bacteria</taxon>
        <taxon>Pseudomonadati</taxon>
        <taxon>Pseudomonadota</taxon>
        <taxon>Alphaproteobacteria</taxon>
        <taxon>Hyphomicrobiales</taxon>
        <taxon>Rhizobiaceae</taxon>
        <taxon>Flavimaribacter</taxon>
    </lineage>
</organism>
<name>A0AAE2ZNR2_9HYPH</name>
<dbReference type="EMBL" id="JAICBX010000002">
    <property type="protein sequence ID" value="MBW8638086.1"/>
    <property type="molecule type" value="Genomic_DNA"/>
</dbReference>
<sequence length="430" mass="47565">MSEKAYIEDEAPSLIDDTTRKPEAVDTFRPLPRISIQAFCASEDLMSVLRRSAEDRRMARVHMRVVSGDIATATETFAASPTPNLVLIETRVSQNRLMEQLAELAEVCDPTTKVVLIGHNNDVRLYRELVRRGISEYLIAPVTLSDVMMCLSSIFVDPDAEPLGRSIAFVGAKGGVGSSTIAHNCAWTISELFETETILADMDLAFGTANIDFDQDPPQGIAEAVYSPERLDDVFLDRLLSKCASHLSMLAAPSMLDRTYDFNSGTFEQLIEVMQRSAPLIVLDVPHVWTDWSRKLLSEADDIVVVAAPDLTNLRNTKNLVDTLIKLRPNDHAPRLILNQVGMPKRPEIDIADFCEPLETEPVAIIPFDAQLFGNALNSGRMISETDPKAPVSEIISQLAHVLTGRVEMRKNRKSGLSLRGLLGRRAGRD</sequence>
<evidence type="ECO:0000256" key="2">
    <source>
        <dbReference type="ARBA" id="ARBA00022840"/>
    </source>
</evidence>
<comment type="caution">
    <text evidence="3">The sequence shown here is derived from an EMBL/GenBank/DDBJ whole genome shotgun (WGS) entry which is preliminary data.</text>
</comment>
<dbReference type="PANTHER" id="PTHR43384:SF6">
    <property type="entry name" value="SEPTUM SITE-DETERMINING PROTEIN MIND HOMOLOG, CHLOROPLASTIC"/>
    <property type="match status" value="1"/>
</dbReference>
<dbReference type="AlphaFoldDB" id="A0AAE2ZNR2"/>
<dbReference type="Gene3D" id="3.40.50.2300">
    <property type="match status" value="1"/>
</dbReference>
<dbReference type="PANTHER" id="PTHR43384">
    <property type="entry name" value="SEPTUM SITE-DETERMINING PROTEIN MIND HOMOLOG, CHLOROPLASTIC-RELATED"/>
    <property type="match status" value="1"/>
</dbReference>
<dbReference type="SUPFAM" id="SSF52172">
    <property type="entry name" value="CheY-like"/>
    <property type="match status" value="1"/>
</dbReference>
<dbReference type="Proteomes" id="UP001196509">
    <property type="component" value="Unassembled WGS sequence"/>
</dbReference>
<accession>A0AAE2ZNR2</accession>
<dbReference type="GO" id="GO:0051782">
    <property type="term" value="P:negative regulation of cell division"/>
    <property type="evidence" value="ECO:0007669"/>
    <property type="project" value="TreeGrafter"/>
</dbReference>
<reference evidence="3" key="1">
    <citation type="submission" date="2021-08" db="EMBL/GenBank/DDBJ databases">
        <title>Hoeflea bacterium WL0058 sp. nov., isolated from the sediment.</title>
        <authorList>
            <person name="Wang L."/>
            <person name="Zhang D."/>
        </authorList>
    </citation>
    <scope>NUCLEOTIDE SEQUENCE</scope>
    <source>
        <strain evidence="3">WL0058</strain>
    </source>
</reference>
<dbReference type="Gene3D" id="3.40.50.300">
    <property type="entry name" value="P-loop containing nucleotide triphosphate hydrolases"/>
    <property type="match status" value="1"/>
</dbReference>
<proteinExistence type="predicted"/>
<dbReference type="InterPro" id="IPR027417">
    <property type="entry name" value="P-loop_NTPase"/>
</dbReference>
<evidence type="ECO:0000313" key="4">
    <source>
        <dbReference type="Proteomes" id="UP001196509"/>
    </source>
</evidence>
<dbReference type="RefSeq" id="WP_220228743.1">
    <property type="nucleotide sequence ID" value="NZ_JAICBX010000002.1"/>
</dbReference>
<dbReference type="GO" id="GO:0009898">
    <property type="term" value="C:cytoplasmic side of plasma membrane"/>
    <property type="evidence" value="ECO:0007669"/>
    <property type="project" value="TreeGrafter"/>
</dbReference>
<dbReference type="GO" id="GO:0005524">
    <property type="term" value="F:ATP binding"/>
    <property type="evidence" value="ECO:0007669"/>
    <property type="project" value="UniProtKB-KW"/>
</dbReference>
<dbReference type="InterPro" id="IPR050625">
    <property type="entry name" value="ParA/MinD_ATPase"/>
</dbReference>